<dbReference type="InterPro" id="IPR027450">
    <property type="entry name" value="AlkB-like"/>
</dbReference>
<dbReference type="Gene3D" id="2.60.120.590">
    <property type="entry name" value="Alpha-ketoglutarate-dependent dioxygenase AlkB-like"/>
    <property type="match status" value="1"/>
</dbReference>
<dbReference type="PANTHER" id="PTHR16557">
    <property type="entry name" value="ALKYLATED DNA REPAIR PROTEIN ALKB-RELATED"/>
    <property type="match status" value="1"/>
</dbReference>
<proteinExistence type="predicted"/>
<reference evidence="7" key="2">
    <citation type="submission" date="2025-05" db="UniProtKB">
        <authorList>
            <consortium name="EnsemblMetazoa"/>
        </authorList>
    </citation>
    <scope>IDENTIFICATION</scope>
    <source>
        <strain evidence="7">Foshan</strain>
    </source>
</reference>
<sequence>MFQEAFKYYKARNPPPSFENVIDVCKSSPAGLDQRLKTIASAITKDAHHPGLIPAQEWKIYEILDRPGLILIANPFTKPAQRYWMTRCLLDYPKHPNRTNLPETVIDQFGAYSGTDDPREHFDWWFIAHSIEDPQQRTKLWKALRWTTLGYHYDWTNKVYDEAARNDFPADLGELCRHFAETLGFHGFRPEAAIVNYYPTGSTLAGHTDHSEKNLEAPLFSFSFGQPAVFLIGGPTRDEKPDALLLRSGDVIVMTRASRLCYHAVPKVFPCAESGRQRWAEPEAEESETMATTAEEAPVAPAAYAANVWNDSHRNRGWQQQSTSNGNGFADYISNSRININIRQVLNEGENHL</sequence>
<reference evidence="8" key="1">
    <citation type="journal article" date="2015" name="Proc. Natl. Acad. Sci. U.S.A.">
        <title>Genome sequence of the Asian Tiger mosquito, Aedes albopictus, reveals insights into its biology, genetics, and evolution.</title>
        <authorList>
            <person name="Chen X.G."/>
            <person name="Jiang X."/>
            <person name="Gu J."/>
            <person name="Xu M."/>
            <person name="Wu Y."/>
            <person name="Deng Y."/>
            <person name="Zhang C."/>
            <person name="Bonizzoni M."/>
            <person name="Dermauw W."/>
            <person name="Vontas J."/>
            <person name="Armbruster P."/>
            <person name="Huang X."/>
            <person name="Yang Y."/>
            <person name="Zhang H."/>
            <person name="He W."/>
            <person name="Peng H."/>
            <person name="Liu Y."/>
            <person name="Wu K."/>
            <person name="Chen J."/>
            <person name="Lirakis M."/>
            <person name="Topalis P."/>
            <person name="Van Leeuwen T."/>
            <person name="Hall A.B."/>
            <person name="Jiang X."/>
            <person name="Thorpe C."/>
            <person name="Mueller R.L."/>
            <person name="Sun C."/>
            <person name="Waterhouse R.M."/>
            <person name="Yan G."/>
            <person name="Tu Z.J."/>
            <person name="Fang X."/>
            <person name="James A.A."/>
        </authorList>
    </citation>
    <scope>NUCLEOTIDE SEQUENCE [LARGE SCALE GENOMIC DNA]</scope>
    <source>
        <strain evidence="8">Foshan</strain>
    </source>
</reference>
<keyword evidence="5" id="KW-0408">Iron</keyword>
<evidence type="ECO:0000256" key="3">
    <source>
        <dbReference type="ARBA" id="ARBA00022964"/>
    </source>
</evidence>
<evidence type="ECO:0000313" key="7">
    <source>
        <dbReference type="EnsemblMetazoa" id="AALFPA23_004545.P5578"/>
    </source>
</evidence>
<evidence type="ECO:0000256" key="2">
    <source>
        <dbReference type="ARBA" id="ARBA00022723"/>
    </source>
</evidence>
<evidence type="ECO:0000256" key="4">
    <source>
        <dbReference type="ARBA" id="ARBA00023002"/>
    </source>
</evidence>
<keyword evidence="8" id="KW-1185">Reference proteome</keyword>
<feature type="domain" description="Fe2OG dioxygenase" evidence="6">
    <location>
        <begin position="189"/>
        <end position="287"/>
    </location>
</feature>
<evidence type="ECO:0000256" key="1">
    <source>
        <dbReference type="ARBA" id="ARBA00001954"/>
    </source>
</evidence>
<evidence type="ECO:0000256" key="5">
    <source>
        <dbReference type="ARBA" id="ARBA00023004"/>
    </source>
</evidence>
<comment type="cofactor">
    <cofactor evidence="1">
        <name>Fe(2+)</name>
        <dbReference type="ChEBI" id="CHEBI:29033"/>
    </cofactor>
</comment>
<dbReference type="GeneID" id="109405085"/>
<organism evidence="7 8">
    <name type="scientific">Aedes albopictus</name>
    <name type="common">Asian tiger mosquito</name>
    <name type="synonym">Stegomyia albopicta</name>
    <dbReference type="NCBI Taxonomy" id="7160"/>
    <lineage>
        <taxon>Eukaryota</taxon>
        <taxon>Metazoa</taxon>
        <taxon>Ecdysozoa</taxon>
        <taxon>Arthropoda</taxon>
        <taxon>Hexapoda</taxon>
        <taxon>Insecta</taxon>
        <taxon>Pterygota</taxon>
        <taxon>Neoptera</taxon>
        <taxon>Endopterygota</taxon>
        <taxon>Diptera</taxon>
        <taxon>Nematocera</taxon>
        <taxon>Culicoidea</taxon>
        <taxon>Culicidae</taxon>
        <taxon>Culicinae</taxon>
        <taxon>Aedini</taxon>
        <taxon>Aedes</taxon>
        <taxon>Stegomyia</taxon>
    </lineage>
</organism>
<accession>A0ABM1Y0H3</accession>
<dbReference type="Proteomes" id="UP000069940">
    <property type="component" value="Unassembled WGS sequence"/>
</dbReference>
<dbReference type="Pfam" id="PF13532">
    <property type="entry name" value="2OG-FeII_Oxy_2"/>
    <property type="match status" value="1"/>
</dbReference>
<name>A0ABM1Y0H3_AEDAL</name>
<keyword evidence="2" id="KW-0479">Metal-binding</keyword>
<evidence type="ECO:0000313" key="8">
    <source>
        <dbReference type="Proteomes" id="UP000069940"/>
    </source>
</evidence>
<keyword evidence="4" id="KW-0560">Oxidoreductase</keyword>
<dbReference type="SUPFAM" id="SSF51197">
    <property type="entry name" value="Clavaminate synthase-like"/>
    <property type="match status" value="1"/>
</dbReference>
<dbReference type="PANTHER" id="PTHR16557:SF2">
    <property type="entry name" value="NUCLEIC ACID DIOXYGENASE ALKBH1"/>
    <property type="match status" value="1"/>
</dbReference>
<evidence type="ECO:0000259" key="6">
    <source>
        <dbReference type="PROSITE" id="PS51471"/>
    </source>
</evidence>
<protein>
    <recommendedName>
        <fullName evidence="6">Fe2OG dioxygenase domain-containing protein</fullName>
    </recommendedName>
</protein>
<dbReference type="InterPro" id="IPR004574">
    <property type="entry name" value="Alkb"/>
</dbReference>
<keyword evidence="3" id="KW-0223">Dioxygenase</keyword>
<dbReference type="RefSeq" id="XP_019533628.2">
    <property type="nucleotide sequence ID" value="XM_019678083.3"/>
</dbReference>
<dbReference type="InterPro" id="IPR037151">
    <property type="entry name" value="AlkB-like_sf"/>
</dbReference>
<dbReference type="InterPro" id="IPR005123">
    <property type="entry name" value="Oxoglu/Fe-dep_dioxygenase_dom"/>
</dbReference>
<dbReference type="PROSITE" id="PS51471">
    <property type="entry name" value="FE2OG_OXY"/>
    <property type="match status" value="1"/>
</dbReference>
<dbReference type="EnsemblMetazoa" id="AALFPA23_004545.R5578">
    <property type="protein sequence ID" value="AALFPA23_004545.P5578"/>
    <property type="gene ID" value="AALFPA23_004545"/>
</dbReference>